<dbReference type="GO" id="GO:0003676">
    <property type="term" value="F:nucleic acid binding"/>
    <property type="evidence" value="ECO:0007669"/>
    <property type="project" value="InterPro"/>
</dbReference>
<evidence type="ECO:0000313" key="2">
    <source>
        <dbReference type="EMBL" id="VFQ88298.1"/>
    </source>
</evidence>
<dbReference type="Proteomes" id="UP000595140">
    <property type="component" value="Unassembled WGS sequence"/>
</dbReference>
<organism evidence="2 3">
    <name type="scientific">Cuscuta campestris</name>
    <dbReference type="NCBI Taxonomy" id="132261"/>
    <lineage>
        <taxon>Eukaryota</taxon>
        <taxon>Viridiplantae</taxon>
        <taxon>Streptophyta</taxon>
        <taxon>Embryophyta</taxon>
        <taxon>Tracheophyta</taxon>
        <taxon>Spermatophyta</taxon>
        <taxon>Magnoliopsida</taxon>
        <taxon>eudicotyledons</taxon>
        <taxon>Gunneridae</taxon>
        <taxon>Pentapetalae</taxon>
        <taxon>asterids</taxon>
        <taxon>lamiids</taxon>
        <taxon>Solanales</taxon>
        <taxon>Convolvulaceae</taxon>
        <taxon>Cuscuteae</taxon>
        <taxon>Cuscuta</taxon>
        <taxon>Cuscuta subgen. Grammica</taxon>
        <taxon>Cuscuta sect. Cleistogrammica</taxon>
    </lineage>
</organism>
<evidence type="ECO:0000259" key="1">
    <source>
        <dbReference type="Pfam" id="PF13456"/>
    </source>
</evidence>
<dbReference type="PANTHER" id="PTHR47723:SF19">
    <property type="entry name" value="POLYNUCLEOTIDYL TRANSFERASE, RIBONUCLEASE H-LIKE SUPERFAMILY PROTEIN"/>
    <property type="match status" value="1"/>
</dbReference>
<dbReference type="InterPro" id="IPR053151">
    <property type="entry name" value="RNase_H-like"/>
</dbReference>
<dbReference type="Pfam" id="PF13456">
    <property type="entry name" value="RVT_3"/>
    <property type="match status" value="1"/>
</dbReference>
<dbReference type="OrthoDB" id="1306280at2759"/>
<reference evidence="2 3" key="1">
    <citation type="submission" date="2018-04" db="EMBL/GenBank/DDBJ databases">
        <authorList>
            <person name="Vogel A."/>
        </authorList>
    </citation>
    <scope>NUCLEOTIDE SEQUENCE [LARGE SCALE GENOMIC DNA]</scope>
</reference>
<evidence type="ECO:0000313" key="3">
    <source>
        <dbReference type="Proteomes" id="UP000595140"/>
    </source>
</evidence>
<dbReference type="InterPro" id="IPR002156">
    <property type="entry name" value="RNaseH_domain"/>
</dbReference>
<keyword evidence="3" id="KW-1185">Reference proteome</keyword>
<proteinExistence type="predicted"/>
<dbReference type="PANTHER" id="PTHR47723">
    <property type="entry name" value="OS05G0353850 PROTEIN"/>
    <property type="match status" value="1"/>
</dbReference>
<gene>
    <name evidence="2" type="ORF">CCAM_LOCUS30074</name>
</gene>
<protein>
    <recommendedName>
        <fullName evidence="1">RNase H type-1 domain-containing protein</fullName>
    </recommendedName>
</protein>
<name>A0A484MJP0_9ASTE</name>
<sequence>MFLRQWLLAKIPKNLESADAWLTANHLLPVFSRVGMIRVVKWLAPPKGCLKLNIDASFSSKFKRGAAILRDEEGRFIRAASFQVACSSPYQAELDASIKGIKWALTFHPLLVYETDALEILRRLGNYSHFTHSPFPIDILATLIFENDILKSHTLREVTIL</sequence>
<dbReference type="AlphaFoldDB" id="A0A484MJP0"/>
<dbReference type="InterPro" id="IPR044730">
    <property type="entry name" value="RNase_H-like_dom_plant"/>
</dbReference>
<dbReference type="EMBL" id="OOIL02003515">
    <property type="protein sequence ID" value="VFQ88298.1"/>
    <property type="molecule type" value="Genomic_DNA"/>
</dbReference>
<dbReference type="CDD" id="cd06222">
    <property type="entry name" value="RNase_H_like"/>
    <property type="match status" value="1"/>
</dbReference>
<feature type="domain" description="RNase H type-1" evidence="1">
    <location>
        <begin position="53"/>
        <end position="133"/>
    </location>
</feature>
<accession>A0A484MJP0</accession>
<dbReference type="GO" id="GO:0004523">
    <property type="term" value="F:RNA-DNA hybrid ribonuclease activity"/>
    <property type="evidence" value="ECO:0007669"/>
    <property type="project" value="InterPro"/>
</dbReference>